<gene>
    <name evidence="2" type="primary">LOC108567021</name>
</gene>
<sequence>MSNLQSCLSLLKSCFPDEKLPNLRYEDHCNGFISNMIRTQVGSLNLILKSSPTHPAFRQQLKVRQLYLNEMYFYEKIVPRLGIKSCPKIYKVDKDNEILLMEDLSASGYGLMKRDSKYVSAVFKEFAKFHARSLVVKQKDKDVWEEICSNVYKDLEGFNEESELTGCILEQCEKVLPFVQKS</sequence>
<dbReference type="Gene3D" id="3.30.200.20">
    <property type="entry name" value="Phosphorylase Kinase, domain 1"/>
    <property type="match status" value="1"/>
</dbReference>
<protein>
    <submittedName>
        <fullName evidence="2">Uncharacterized protein LOC108567021</fullName>
    </submittedName>
</protein>
<dbReference type="InterPro" id="IPR011009">
    <property type="entry name" value="Kinase-like_dom_sf"/>
</dbReference>
<dbReference type="Proteomes" id="UP000695000">
    <property type="component" value="Unplaced"/>
</dbReference>
<keyword evidence="1" id="KW-1185">Reference proteome</keyword>
<dbReference type="GeneID" id="108567021"/>
<organism evidence="1 2">
    <name type="scientific">Nicrophorus vespilloides</name>
    <name type="common">Boreal carrion beetle</name>
    <dbReference type="NCBI Taxonomy" id="110193"/>
    <lineage>
        <taxon>Eukaryota</taxon>
        <taxon>Metazoa</taxon>
        <taxon>Ecdysozoa</taxon>
        <taxon>Arthropoda</taxon>
        <taxon>Hexapoda</taxon>
        <taxon>Insecta</taxon>
        <taxon>Pterygota</taxon>
        <taxon>Neoptera</taxon>
        <taxon>Endopterygota</taxon>
        <taxon>Coleoptera</taxon>
        <taxon>Polyphaga</taxon>
        <taxon>Staphyliniformia</taxon>
        <taxon>Silphidae</taxon>
        <taxon>Nicrophorinae</taxon>
        <taxon>Nicrophorus</taxon>
    </lineage>
</organism>
<evidence type="ECO:0000313" key="1">
    <source>
        <dbReference type="Proteomes" id="UP000695000"/>
    </source>
</evidence>
<reference evidence="2" key="1">
    <citation type="submission" date="2025-08" db="UniProtKB">
        <authorList>
            <consortium name="RefSeq"/>
        </authorList>
    </citation>
    <scope>IDENTIFICATION</scope>
    <source>
        <tissue evidence="2">Whole Larva</tissue>
    </source>
</reference>
<name>A0ABM1N794_NICVS</name>
<dbReference type="SUPFAM" id="SSF56112">
    <property type="entry name" value="Protein kinase-like (PK-like)"/>
    <property type="match status" value="1"/>
</dbReference>
<evidence type="ECO:0000313" key="2">
    <source>
        <dbReference type="RefSeq" id="XP_017782694.1"/>
    </source>
</evidence>
<accession>A0ABM1N794</accession>
<dbReference type="RefSeq" id="XP_017782694.1">
    <property type="nucleotide sequence ID" value="XM_017927205.1"/>
</dbReference>
<dbReference type="PANTHER" id="PTHR11012:SF30">
    <property type="entry name" value="PROTEIN KINASE-LIKE DOMAIN-CONTAINING"/>
    <property type="match status" value="1"/>
</dbReference>
<dbReference type="InterPro" id="IPR004119">
    <property type="entry name" value="EcKL"/>
</dbReference>
<dbReference type="Pfam" id="PF02958">
    <property type="entry name" value="EcKL"/>
    <property type="match status" value="1"/>
</dbReference>
<proteinExistence type="predicted"/>
<dbReference type="PANTHER" id="PTHR11012">
    <property type="entry name" value="PROTEIN KINASE-LIKE DOMAIN-CONTAINING"/>
    <property type="match status" value="1"/>
</dbReference>